<name>A0A1M4SF56_9FIRM</name>
<evidence type="ECO:0000256" key="1">
    <source>
        <dbReference type="ARBA" id="ARBA00004651"/>
    </source>
</evidence>
<dbReference type="InterPro" id="IPR000412">
    <property type="entry name" value="ABC_2_transport"/>
</dbReference>
<keyword evidence="7 8" id="KW-0472">Membrane</keyword>
<evidence type="ECO:0000313" key="10">
    <source>
        <dbReference type="EMBL" id="SHE30802.1"/>
    </source>
</evidence>
<dbReference type="InterPro" id="IPR047817">
    <property type="entry name" value="ABC2_TM_bact-type"/>
</dbReference>
<gene>
    <name evidence="10" type="ORF">SAMN02745190_00113</name>
</gene>
<evidence type="ECO:0000256" key="8">
    <source>
        <dbReference type="RuleBase" id="RU361157"/>
    </source>
</evidence>
<dbReference type="InterPro" id="IPR051449">
    <property type="entry name" value="ABC-2_transporter_component"/>
</dbReference>
<comment type="caution">
    <text evidence="8">Lacks conserved residue(s) required for the propagation of feature annotation.</text>
</comment>
<dbReference type="EMBL" id="FQUG01000002">
    <property type="protein sequence ID" value="SHE30802.1"/>
    <property type="molecule type" value="Genomic_DNA"/>
</dbReference>
<evidence type="ECO:0000256" key="7">
    <source>
        <dbReference type="ARBA" id="ARBA00023136"/>
    </source>
</evidence>
<dbReference type="PRINTS" id="PR00164">
    <property type="entry name" value="ABC2TRNSPORT"/>
</dbReference>
<evidence type="ECO:0000256" key="5">
    <source>
        <dbReference type="ARBA" id="ARBA00022692"/>
    </source>
</evidence>
<dbReference type="PANTHER" id="PTHR30294:SF44">
    <property type="entry name" value="MULTIDRUG ABC TRANSPORTER PERMEASE YBHR-RELATED"/>
    <property type="match status" value="1"/>
</dbReference>
<feature type="transmembrane region" description="Helical" evidence="8">
    <location>
        <begin position="288"/>
        <end position="309"/>
    </location>
</feature>
<evidence type="ECO:0000256" key="2">
    <source>
        <dbReference type="ARBA" id="ARBA00007783"/>
    </source>
</evidence>
<reference evidence="10 11" key="1">
    <citation type="submission" date="2016-11" db="EMBL/GenBank/DDBJ databases">
        <authorList>
            <person name="Jaros S."/>
            <person name="Januszkiewicz K."/>
            <person name="Wedrychowicz H."/>
        </authorList>
    </citation>
    <scope>NUCLEOTIDE SEQUENCE [LARGE SCALE GENOMIC DNA]</scope>
    <source>
        <strain evidence="10 11">DSM 10502</strain>
    </source>
</reference>
<dbReference type="AlphaFoldDB" id="A0A1M4SF56"/>
<keyword evidence="11" id="KW-1185">Reference proteome</keyword>
<dbReference type="Pfam" id="PF12698">
    <property type="entry name" value="ABC2_membrane_3"/>
    <property type="match status" value="1"/>
</dbReference>
<accession>A0A1M4SF56</accession>
<feature type="transmembrane region" description="Helical" evidence="8">
    <location>
        <begin position="349"/>
        <end position="367"/>
    </location>
</feature>
<proteinExistence type="inferred from homology"/>
<dbReference type="OrthoDB" id="9776218at2"/>
<dbReference type="GO" id="GO:0140359">
    <property type="term" value="F:ABC-type transporter activity"/>
    <property type="evidence" value="ECO:0007669"/>
    <property type="project" value="InterPro"/>
</dbReference>
<keyword evidence="4 8" id="KW-1003">Cell membrane</keyword>
<dbReference type="InterPro" id="IPR013525">
    <property type="entry name" value="ABC2_TM"/>
</dbReference>
<evidence type="ECO:0000259" key="9">
    <source>
        <dbReference type="PROSITE" id="PS51012"/>
    </source>
</evidence>
<feature type="transmembrane region" description="Helical" evidence="8">
    <location>
        <begin position="232"/>
        <end position="251"/>
    </location>
</feature>
<keyword evidence="5 8" id="KW-0812">Transmembrane</keyword>
<keyword evidence="3 8" id="KW-0813">Transport</keyword>
<evidence type="ECO:0000256" key="4">
    <source>
        <dbReference type="ARBA" id="ARBA00022475"/>
    </source>
</evidence>
<feature type="domain" description="ABC transmembrane type-2" evidence="9">
    <location>
        <begin position="141"/>
        <end position="370"/>
    </location>
</feature>
<dbReference type="GO" id="GO:0043190">
    <property type="term" value="C:ATP-binding cassette (ABC) transporter complex"/>
    <property type="evidence" value="ECO:0007669"/>
    <property type="project" value="InterPro"/>
</dbReference>
<evidence type="ECO:0000313" key="11">
    <source>
        <dbReference type="Proteomes" id="UP000184404"/>
    </source>
</evidence>
<dbReference type="Proteomes" id="UP000184404">
    <property type="component" value="Unassembled WGS sequence"/>
</dbReference>
<dbReference type="PANTHER" id="PTHR30294">
    <property type="entry name" value="MEMBRANE COMPONENT OF ABC TRANSPORTER YHHJ-RELATED"/>
    <property type="match status" value="1"/>
</dbReference>
<evidence type="ECO:0000256" key="3">
    <source>
        <dbReference type="ARBA" id="ARBA00022448"/>
    </source>
</evidence>
<feature type="transmembrane region" description="Helical" evidence="8">
    <location>
        <begin position="177"/>
        <end position="201"/>
    </location>
</feature>
<keyword evidence="6 8" id="KW-1133">Transmembrane helix</keyword>
<dbReference type="RefSeq" id="WP_072934244.1">
    <property type="nucleotide sequence ID" value="NZ_FQUG01000002.1"/>
</dbReference>
<protein>
    <recommendedName>
        <fullName evidence="8">Transport permease protein</fullName>
    </recommendedName>
</protein>
<organism evidence="10 11">
    <name type="scientific">Schwartzia succinivorans DSM 10502</name>
    <dbReference type="NCBI Taxonomy" id="1123243"/>
    <lineage>
        <taxon>Bacteria</taxon>
        <taxon>Bacillati</taxon>
        <taxon>Bacillota</taxon>
        <taxon>Negativicutes</taxon>
        <taxon>Selenomonadales</taxon>
        <taxon>Selenomonadaceae</taxon>
        <taxon>Schwartzia</taxon>
    </lineage>
</organism>
<feature type="transmembrane region" description="Helical" evidence="8">
    <location>
        <begin position="257"/>
        <end position="281"/>
    </location>
</feature>
<comment type="subcellular location">
    <subcellularLocation>
        <location evidence="1 8">Cell membrane</location>
        <topology evidence="1 8">Multi-pass membrane protein</topology>
    </subcellularLocation>
</comment>
<sequence length="372" mass="41148">MNFESLRAFFIHLRFICEKELLATFKDKTARQLLLAPVLLQGLLFGYGATYNLDQVPFAVLDMSHTKESTSLIAHIDGTTAFSRVKTLYSTNEIAGAMDSEDVMVVIVIPSDFESKLAHNEQAPVQLITDGCNTMTAGLVASYIGRITAAWNAENIGTPPIELITRTWFNPNQTTRWAFLPGLIGMISFTQVIMLAGLSIAKEKEQGTFDQLLVAPFSQLEILVGKALPPMLIGMFQSTVLFLLALFWFEIPFSGSVLLLYLTLFIFVLSSTGIGLTISAISNSMQQVLVYVFVLLLPLSLLSGIATPIHNMPEALQIFTYADPLRFATDALRRIYLEGAGLKNIYHDFIPMLCVAAITLPFAGWLFRNKTT</sequence>
<comment type="similarity">
    <text evidence="2 8">Belongs to the ABC-2 integral membrane protein family.</text>
</comment>
<evidence type="ECO:0000256" key="6">
    <source>
        <dbReference type="ARBA" id="ARBA00022989"/>
    </source>
</evidence>
<dbReference type="STRING" id="1123243.SAMN02745190_00113"/>
<dbReference type="PROSITE" id="PS51012">
    <property type="entry name" value="ABC_TM2"/>
    <property type="match status" value="1"/>
</dbReference>
<dbReference type="Gene3D" id="3.40.1710.10">
    <property type="entry name" value="abc type-2 transporter like domain"/>
    <property type="match status" value="1"/>
</dbReference>